<dbReference type="EMBL" id="CAHPSC010000050">
    <property type="protein sequence ID" value="CAB5703332.1"/>
    <property type="molecule type" value="Genomic_DNA"/>
</dbReference>
<evidence type="ECO:0000259" key="2">
    <source>
        <dbReference type="Pfam" id="PF12706"/>
    </source>
</evidence>
<dbReference type="AlphaFoldDB" id="A0A1B2D3D3"/>
<organism evidence="3 4">
    <name type="scientific">Comamonas aquatica</name>
    <dbReference type="NCBI Taxonomy" id="225991"/>
    <lineage>
        <taxon>Bacteria</taxon>
        <taxon>Pseudomonadati</taxon>
        <taxon>Pseudomonadota</taxon>
        <taxon>Betaproteobacteria</taxon>
        <taxon>Burkholderiales</taxon>
        <taxon>Comamonadaceae</taxon>
        <taxon>Comamonas</taxon>
    </lineage>
</organism>
<proteinExistence type="predicted"/>
<accession>A0A1B2D3D3</accession>
<dbReference type="Gene3D" id="3.60.15.10">
    <property type="entry name" value="Ribonuclease Z/Hydroxyacylglutathione hydrolase-like"/>
    <property type="match status" value="1"/>
</dbReference>
<dbReference type="Proteomes" id="UP000834458">
    <property type="component" value="Unassembled WGS sequence"/>
</dbReference>
<name>A0A1B2D3D3_9BURK</name>
<feature type="domain" description="Metallo-beta-lactamase" evidence="2">
    <location>
        <begin position="60"/>
        <end position="261"/>
    </location>
</feature>
<evidence type="ECO:0000313" key="3">
    <source>
        <dbReference type="EMBL" id="CAB5703332.1"/>
    </source>
</evidence>
<dbReference type="InterPro" id="IPR036866">
    <property type="entry name" value="RibonucZ/Hydroxyglut_hydro"/>
</dbReference>
<keyword evidence="1 3" id="KW-0378">Hydrolase</keyword>
<dbReference type="RefSeq" id="WP_042413968.1">
    <property type="nucleotide sequence ID" value="NZ_CAHPRW010000031.1"/>
</dbReference>
<dbReference type="OrthoDB" id="9805728at2"/>
<sequence>MNISNVLRNAAALGGIATLIVCGTANAATPAKAKLSAATHAVKVQQIRNATIKVNYAGTTFLIDPMLAKKGTYPGFEGTYNSQLRNPLVELPMPLAEAMKADAIIVTHTHLDHWDDAAKQNLPKNLPLFAQNEADAQSIRKDGFTNVRVLTKGTEFKGTRLSPTGGQHGDDKTMAVAGELLGQVMGVVFQRPGHKTVYVAGDTVWNKQVESAIQDYQPEVIILNTGYARIQGLDGSIIMGKEDLLRASQLAPDAKVIGSHMEAVNHGMQTRKELRDFIAEKGMDPKQVLVPADGESYSF</sequence>
<dbReference type="InterPro" id="IPR001279">
    <property type="entry name" value="Metallo-B-lactamas"/>
</dbReference>
<dbReference type="PANTHER" id="PTHR43546">
    <property type="entry name" value="UPF0173 METAL-DEPENDENT HYDROLASE MJ1163-RELATED"/>
    <property type="match status" value="1"/>
</dbReference>
<comment type="caution">
    <text evidence="3">The sequence shown here is derived from an EMBL/GenBank/DDBJ whole genome shotgun (WGS) entry which is preliminary data.</text>
</comment>
<dbReference type="PANTHER" id="PTHR43546:SF9">
    <property type="entry name" value="L-ASCORBATE-6-PHOSPHATE LACTONASE ULAG-RELATED"/>
    <property type="match status" value="1"/>
</dbReference>
<dbReference type="GO" id="GO:0016787">
    <property type="term" value="F:hydrolase activity"/>
    <property type="evidence" value="ECO:0007669"/>
    <property type="project" value="UniProtKB-KW"/>
</dbReference>
<dbReference type="SUPFAM" id="SSF56281">
    <property type="entry name" value="Metallo-hydrolase/oxidoreductase"/>
    <property type="match status" value="1"/>
</dbReference>
<dbReference type="GeneID" id="74939210"/>
<reference evidence="3" key="1">
    <citation type="submission" date="2020-05" db="EMBL/GenBank/DDBJ databases">
        <authorList>
            <person name="Delgado-Blas J."/>
        </authorList>
    </citation>
    <scope>NUCLEOTIDE SEQUENCE</scope>
    <source>
        <strain evidence="3">BB1454</strain>
    </source>
</reference>
<evidence type="ECO:0000256" key="1">
    <source>
        <dbReference type="ARBA" id="ARBA00022801"/>
    </source>
</evidence>
<dbReference type="eggNOG" id="COG2220">
    <property type="taxonomic scope" value="Bacteria"/>
</dbReference>
<gene>
    <name evidence="3" type="ORF">GHA_02958</name>
</gene>
<dbReference type="InterPro" id="IPR050114">
    <property type="entry name" value="UPF0173_UPF0282_UlaG_hydrolase"/>
</dbReference>
<protein>
    <submittedName>
        <fullName evidence="3">Metal-dependent hydrolase</fullName>
    </submittedName>
</protein>
<dbReference type="Pfam" id="PF12706">
    <property type="entry name" value="Lactamase_B_2"/>
    <property type="match status" value="1"/>
</dbReference>
<evidence type="ECO:0000313" key="4">
    <source>
        <dbReference type="Proteomes" id="UP000834458"/>
    </source>
</evidence>